<feature type="signal peptide" evidence="1">
    <location>
        <begin position="1"/>
        <end position="22"/>
    </location>
</feature>
<proteinExistence type="predicted"/>
<name>A0A809RB10_9BACT</name>
<gene>
    <name evidence="2" type="ORF">NPRO_22240</name>
</gene>
<sequence length="294" mass="31984">MARALRSLAAGVALTAAAASFAQVPDVVAHVDLRITYYVQPGGDGRLQAWDSLGRLSTVGLQFFLEPGLEAFFSQRFDVPSGSSDTSQVDEMYVEDPGYWRFGKQALPFGNGAILDDRAMGVRLHTKFSGAGIPLVVAGCDELPGRQEGLIGRLGSKVGFSFALGRHFGIDVGSLAILRLPTEFKSRGEGYRQALGGDYAAKLGIWRIELEAAWFDRGHTAADPDLVVTDLRARLSPNVAKSFELAWSRDWKDGSDFYSASGQFQVAPATWIEPRVRMKGGRTLDFALTVHVRL</sequence>
<dbReference type="EMBL" id="AP021858">
    <property type="protein sequence ID" value="BBO24629.1"/>
    <property type="molecule type" value="Genomic_DNA"/>
</dbReference>
<evidence type="ECO:0008006" key="4">
    <source>
        <dbReference type="Google" id="ProtNLM"/>
    </source>
</evidence>
<organism evidence="2 3">
    <name type="scientific">Candidatus Nitrosymbiomonas proteolyticus</name>
    <dbReference type="NCBI Taxonomy" id="2608984"/>
    <lineage>
        <taxon>Bacteria</taxon>
        <taxon>Bacillati</taxon>
        <taxon>Armatimonadota</taxon>
        <taxon>Armatimonadota incertae sedis</taxon>
        <taxon>Candidatus Nitrosymbiomonas</taxon>
    </lineage>
</organism>
<feature type="chain" id="PRO_5035193687" description="Transporter" evidence="1">
    <location>
        <begin position="23"/>
        <end position="294"/>
    </location>
</feature>
<keyword evidence="1" id="KW-0732">Signal</keyword>
<dbReference type="AlphaFoldDB" id="A0A809RB10"/>
<evidence type="ECO:0000256" key="1">
    <source>
        <dbReference type="SAM" id="SignalP"/>
    </source>
</evidence>
<evidence type="ECO:0000313" key="2">
    <source>
        <dbReference type="EMBL" id="BBO24629.1"/>
    </source>
</evidence>
<reference evidence="2" key="1">
    <citation type="journal article" name="DNA Res.">
        <title>The physiological potential of anammox bacteria as revealed by their core genome structure.</title>
        <authorList>
            <person name="Okubo T."/>
            <person name="Toyoda A."/>
            <person name="Fukuhara K."/>
            <person name="Uchiyama I."/>
            <person name="Harigaya Y."/>
            <person name="Kuroiwa M."/>
            <person name="Suzuki T."/>
            <person name="Murakami Y."/>
            <person name="Suwa Y."/>
            <person name="Takami H."/>
        </authorList>
    </citation>
    <scope>NUCLEOTIDE SEQUENCE</scope>
    <source>
        <strain evidence="2">317325-2</strain>
    </source>
</reference>
<protein>
    <recommendedName>
        <fullName evidence="4">Transporter</fullName>
    </recommendedName>
</protein>
<accession>A0A809RB10</accession>
<evidence type="ECO:0000313" key="3">
    <source>
        <dbReference type="Proteomes" id="UP000662873"/>
    </source>
</evidence>
<dbReference type="Proteomes" id="UP000662873">
    <property type="component" value="Chromosome"/>
</dbReference>
<dbReference type="KEGG" id="npy:NPRO_22240"/>